<dbReference type="PANTHER" id="PTHR12835">
    <property type="entry name" value="BIOTIN PROTEIN LIGASE"/>
    <property type="match status" value="1"/>
</dbReference>
<dbReference type="InterPro" id="IPR004143">
    <property type="entry name" value="BPL_LPL_catalytic"/>
</dbReference>
<evidence type="ECO:0000256" key="1">
    <source>
        <dbReference type="ARBA" id="ARBA00022598"/>
    </source>
</evidence>
<dbReference type="OrthoDB" id="9807064at2"/>
<dbReference type="Proteomes" id="UP000190867">
    <property type="component" value="Unassembled WGS sequence"/>
</dbReference>
<dbReference type="EMBL" id="MUYA01000004">
    <property type="protein sequence ID" value="OOR99707.1"/>
    <property type="molecule type" value="Genomic_DNA"/>
</dbReference>
<dbReference type="GO" id="GO:0005524">
    <property type="term" value="F:ATP binding"/>
    <property type="evidence" value="ECO:0007669"/>
    <property type="project" value="UniProtKB-KW"/>
</dbReference>
<evidence type="ECO:0000256" key="2">
    <source>
        <dbReference type="ARBA" id="ARBA00022741"/>
    </source>
</evidence>
<dbReference type="InterPro" id="IPR004408">
    <property type="entry name" value="Biotin_CoA_COase_ligase"/>
</dbReference>
<dbReference type="PANTHER" id="PTHR12835:SF5">
    <property type="entry name" value="BIOTIN--PROTEIN LIGASE"/>
    <property type="match status" value="1"/>
</dbReference>
<keyword evidence="1 8" id="KW-0436">Ligase</keyword>
<dbReference type="EC" id="6.3.4.15" evidence="5"/>
<keyword evidence="4" id="KW-0092">Biotin</keyword>
<evidence type="ECO:0000256" key="4">
    <source>
        <dbReference type="ARBA" id="ARBA00023267"/>
    </source>
</evidence>
<feature type="domain" description="BPL/LPL catalytic" evidence="7">
    <location>
        <begin position="1"/>
        <end position="188"/>
    </location>
</feature>
<gene>
    <name evidence="8" type="ORF">B0187_02530</name>
</gene>
<evidence type="ECO:0000256" key="5">
    <source>
        <dbReference type="ARBA" id="ARBA00024227"/>
    </source>
</evidence>
<evidence type="ECO:0000256" key="3">
    <source>
        <dbReference type="ARBA" id="ARBA00022840"/>
    </source>
</evidence>
<dbReference type="AlphaFoldDB" id="A0A1T0AU38"/>
<accession>A0A1T0AU38</accession>
<dbReference type="CDD" id="cd16442">
    <property type="entry name" value="BPL"/>
    <property type="match status" value="1"/>
</dbReference>
<dbReference type="InterPro" id="IPR045864">
    <property type="entry name" value="aa-tRNA-synth_II/BPL/LPL"/>
</dbReference>
<organism evidence="8 9">
    <name type="scientific">Haemophilus paracuniculus</name>
    <dbReference type="NCBI Taxonomy" id="734"/>
    <lineage>
        <taxon>Bacteria</taxon>
        <taxon>Pseudomonadati</taxon>
        <taxon>Pseudomonadota</taxon>
        <taxon>Gammaproteobacteria</taxon>
        <taxon>Pasteurellales</taxon>
        <taxon>Pasteurellaceae</taxon>
        <taxon>Haemophilus</taxon>
    </lineage>
</organism>
<dbReference type="Pfam" id="PF02237">
    <property type="entry name" value="BPL_C"/>
    <property type="match status" value="1"/>
</dbReference>
<evidence type="ECO:0000313" key="9">
    <source>
        <dbReference type="Proteomes" id="UP000190867"/>
    </source>
</evidence>
<keyword evidence="9" id="KW-1185">Reference proteome</keyword>
<dbReference type="NCBIfam" id="TIGR00121">
    <property type="entry name" value="birA_ligase"/>
    <property type="match status" value="1"/>
</dbReference>
<dbReference type="Pfam" id="PF03099">
    <property type="entry name" value="BPL_LplA_LipB"/>
    <property type="match status" value="1"/>
</dbReference>
<dbReference type="InterPro" id="IPR003142">
    <property type="entry name" value="BPL_C"/>
</dbReference>
<sequence length="255" mass="28700">MKLDQAKIQQALPLGEALVFEQIDSTNEYLLQHSQRLASGSICLAECQTAGRGRRGRVWFSPESQNLYFSMLWRFEPVDLAQLPPLSLMVSLIIAETLQELGVQGVQIKWVNDVYLNGKKLAGILVETKTDKTGASVVIGIGINFAMKEVDPTLVTQPWADLSDYDFDRTELTCRLAVALQKNLKIYPLVGFEHYAERWQAFDLFRNQPVKLITDHEEIHGISQGITPQGELILQQGEIVRTFGIGEISLRSDRL</sequence>
<protein>
    <recommendedName>
        <fullName evidence="5">biotin--[biotin carboxyl-carrier protein] ligase</fullName>
        <ecNumber evidence="5">6.3.4.15</ecNumber>
    </recommendedName>
</protein>
<keyword evidence="2" id="KW-0547">Nucleotide-binding</keyword>
<dbReference type="STRING" id="734.B0187_02530"/>
<dbReference type="GO" id="GO:0004077">
    <property type="term" value="F:biotin--[biotin carboxyl-carrier protein] ligase activity"/>
    <property type="evidence" value="ECO:0007669"/>
    <property type="project" value="UniProtKB-EC"/>
</dbReference>
<dbReference type="SUPFAM" id="SSF50037">
    <property type="entry name" value="C-terminal domain of transcriptional repressors"/>
    <property type="match status" value="1"/>
</dbReference>
<dbReference type="InterPro" id="IPR008988">
    <property type="entry name" value="Transcriptional_repressor_C"/>
</dbReference>
<name>A0A1T0AU38_9PAST</name>
<dbReference type="SUPFAM" id="SSF55681">
    <property type="entry name" value="Class II aaRS and biotin synthetases"/>
    <property type="match status" value="1"/>
</dbReference>
<evidence type="ECO:0000256" key="6">
    <source>
        <dbReference type="ARBA" id="ARBA00047846"/>
    </source>
</evidence>
<dbReference type="RefSeq" id="WP_078236299.1">
    <property type="nucleotide sequence ID" value="NZ_MUYA01000004.1"/>
</dbReference>
<dbReference type="Gene3D" id="3.30.930.10">
    <property type="entry name" value="Bira Bifunctional Protein, Domain 2"/>
    <property type="match status" value="1"/>
</dbReference>
<comment type="catalytic activity">
    <reaction evidence="6">
        <text>biotin + L-lysyl-[protein] + ATP = N(6)-biotinyl-L-lysyl-[protein] + AMP + diphosphate + H(+)</text>
        <dbReference type="Rhea" id="RHEA:11756"/>
        <dbReference type="Rhea" id="RHEA-COMP:9752"/>
        <dbReference type="Rhea" id="RHEA-COMP:10505"/>
        <dbReference type="ChEBI" id="CHEBI:15378"/>
        <dbReference type="ChEBI" id="CHEBI:29969"/>
        <dbReference type="ChEBI" id="CHEBI:30616"/>
        <dbReference type="ChEBI" id="CHEBI:33019"/>
        <dbReference type="ChEBI" id="CHEBI:57586"/>
        <dbReference type="ChEBI" id="CHEBI:83144"/>
        <dbReference type="ChEBI" id="CHEBI:456215"/>
        <dbReference type="EC" id="6.3.4.15"/>
    </reaction>
</comment>
<comment type="caution">
    <text evidence="8">The sequence shown here is derived from an EMBL/GenBank/DDBJ whole genome shotgun (WGS) entry which is preliminary data.</text>
</comment>
<proteinExistence type="predicted"/>
<dbReference type="GO" id="GO:0005737">
    <property type="term" value="C:cytoplasm"/>
    <property type="evidence" value="ECO:0007669"/>
    <property type="project" value="TreeGrafter"/>
</dbReference>
<evidence type="ECO:0000259" key="7">
    <source>
        <dbReference type="PROSITE" id="PS51733"/>
    </source>
</evidence>
<evidence type="ECO:0000313" key="8">
    <source>
        <dbReference type="EMBL" id="OOR99707.1"/>
    </source>
</evidence>
<dbReference type="Gene3D" id="2.30.30.100">
    <property type="match status" value="1"/>
</dbReference>
<reference evidence="8 9" key="1">
    <citation type="submission" date="2017-02" db="EMBL/GenBank/DDBJ databases">
        <title>Draft genome sequence of Haemophilus paracuniculus CCUG 43573 type strain.</title>
        <authorList>
            <person name="Engstrom-Jakobsson H."/>
            <person name="Salva-Serra F."/>
            <person name="Thorell K."/>
            <person name="Gonzales-Siles L."/>
            <person name="Karlsson R."/>
            <person name="Boulund F."/>
            <person name="Engstrand L."/>
            <person name="Kristiansson E."/>
            <person name="Moore E."/>
        </authorList>
    </citation>
    <scope>NUCLEOTIDE SEQUENCE [LARGE SCALE GENOMIC DNA]</scope>
    <source>
        <strain evidence="8 9">CCUG 43573</strain>
    </source>
</reference>
<keyword evidence="3" id="KW-0067">ATP-binding</keyword>
<dbReference type="PROSITE" id="PS51733">
    <property type="entry name" value="BPL_LPL_CATALYTIC"/>
    <property type="match status" value="1"/>
</dbReference>